<proteinExistence type="predicted"/>
<gene>
    <name evidence="1" type="ORF">AB8B22_08550</name>
</gene>
<accession>A0AB39VGQ7</accession>
<dbReference type="RefSeq" id="WP_369710798.1">
    <property type="nucleotide sequence ID" value="NZ_CP165644.1"/>
</dbReference>
<dbReference type="EMBL" id="CP165644">
    <property type="protein sequence ID" value="XDU66453.1"/>
    <property type="molecule type" value="Genomic_DNA"/>
</dbReference>
<protein>
    <submittedName>
        <fullName evidence="1">Uncharacterized protein</fullName>
    </submittedName>
</protein>
<name>A0AB39VGQ7_9FUSO</name>
<reference evidence="1" key="1">
    <citation type="submission" date="2024-07" db="EMBL/GenBank/DDBJ databases">
        <authorList>
            <person name="Li X.-J."/>
            <person name="Wang X."/>
        </authorList>
    </citation>
    <scope>NUCLEOTIDE SEQUENCE</scope>
    <source>
        <strain evidence="1">HSP-334</strain>
    </source>
</reference>
<dbReference type="AlphaFoldDB" id="A0AB39VGQ7"/>
<dbReference type="KEGG" id="lrug:AB8B22_08550"/>
<organism evidence="1">
    <name type="scientific">Leptotrichia rugosa</name>
    <dbReference type="NCBI Taxonomy" id="3239302"/>
    <lineage>
        <taxon>Bacteria</taxon>
        <taxon>Fusobacteriati</taxon>
        <taxon>Fusobacteriota</taxon>
        <taxon>Fusobacteriia</taxon>
        <taxon>Fusobacteriales</taxon>
        <taxon>Leptotrichiaceae</taxon>
        <taxon>Leptotrichia</taxon>
    </lineage>
</organism>
<evidence type="ECO:0000313" key="1">
    <source>
        <dbReference type="EMBL" id="XDU66453.1"/>
    </source>
</evidence>
<sequence length="66" mass="7860">MTKERLKLMKQISFETAKKVEEKVVNITDFEIDFFVEHLKNELKKMRHGGINAKRKCKSESNSDRF</sequence>